<dbReference type="PROSITE" id="PS00372">
    <property type="entry name" value="PTS_EIIA_TYPE_2_HIS"/>
    <property type="match status" value="1"/>
</dbReference>
<dbReference type="PROSITE" id="PS51094">
    <property type="entry name" value="PTS_EIIA_TYPE_2"/>
    <property type="match status" value="1"/>
</dbReference>
<dbReference type="PANTHER" id="PTHR30505:SF28">
    <property type="entry name" value="PTS SYSTEM 2-O-ALPHA-MANNOSYL-D-GLYCERATE-SPECIFIC EIIABC COMPONENT"/>
    <property type="match status" value="1"/>
</dbReference>
<evidence type="ECO:0000256" key="11">
    <source>
        <dbReference type="ARBA" id="ARBA00023136"/>
    </source>
</evidence>
<keyword evidence="10 12" id="KW-1133">Transmembrane helix</keyword>
<dbReference type="GO" id="GO:0005351">
    <property type="term" value="F:carbohydrate:proton symporter activity"/>
    <property type="evidence" value="ECO:0007669"/>
    <property type="project" value="InterPro"/>
</dbReference>
<sequence>MKLENVLRQSVMMLDLKSTSKEAVIHELVMMLVEDGVLDKSNREAFESVIWEREKISSTGVGDGVAIPHGMSELISKPTVVFGKSTQGIEFNSLDGKPACLFFMIATPKNSNNDHLALLSQLSARLMNETVIQSLTQATSKQQVQDILNADVSQTVSEVDDDAPFVVAVTACATGIAHTYMAQEKLQSAAGVHHVNIKVETNGSAGVKNKLSAQDIEKAVGVIVAADIHVEMNRFAGKPLVHVPVAQAINKADSLIETIVNGNVPAYVASHQDKKESEAPKGVYQHLMNGVSHMLPFVIAGGILIAIAFMIDQIIGVPTDSLGKLGSYNELAATFNTIGGMAFGFMLPVLAGYIAMSIADRPGLVVGFVAGGLASAGGAGFLGALLGGFVSGYAMNGTKKLLEGLPTSMDGIRTVLLYPLFGVLVVGLVMTLVNYPMSALNNAMNNFLTGLSGTNAILLGLILGTMMAIDLGGPINKAAYVFGTGTLTATVSTGGSAVMAAVMAAGMVPPLGVFIATQLFKNKFTKDQQQAGLTNLILGASFITEGAIPFASSDPIPMLISFVGGSAIASALVLMSGIQVLAPHGGIFVIMLVSNPLLYIAYIAIGSVISGVLIGLLKK</sequence>
<accession>A0A109UGM5</accession>
<keyword evidence="4" id="KW-1003">Cell membrane</keyword>
<gene>
    <name evidence="16" type="ORF">AOC36_01890</name>
</gene>
<dbReference type="NCBIfam" id="TIGR00829">
    <property type="entry name" value="FRU"/>
    <property type="match status" value="1"/>
</dbReference>
<dbReference type="Pfam" id="PF02378">
    <property type="entry name" value="PTS_EIIC"/>
    <property type="match status" value="1"/>
</dbReference>
<reference evidence="16 17" key="1">
    <citation type="submission" date="2015-10" db="EMBL/GenBank/DDBJ databases">
        <title>Erysipelothrix larvae sp. LV19 isolated from the larval gut of the rhinoceros beetle, Trypoxylus dichotomus.</title>
        <authorList>
            <person name="Lim S."/>
            <person name="Kim B.-C."/>
        </authorList>
    </citation>
    <scope>NUCLEOTIDE SEQUENCE [LARGE SCALE GENOMIC DNA]</scope>
    <source>
        <strain evidence="16 17">LV19</strain>
    </source>
</reference>
<evidence type="ECO:0000256" key="12">
    <source>
        <dbReference type="SAM" id="Phobius"/>
    </source>
</evidence>
<proteinExistence type="predicted"/>
<evidence type="ECO:0000256" key="2">
    <source>
        <dbReference type="ARBA" id="ARBA00004496"/>
    </source>
</evidence>
<name>A0A109UGM5_9FIRM</name>
<dbReference type="GO" id="GO:0005737">
    <property type="term" value="C:cytoplasm"/>
    <property type="evidence" value="ECO:0007669"/>
    <property type="project" value="UniProtKB-SubCell"/>
</dbReference>
<evidence type="ECO:0000256" key="9">
    <source>
        <dbReference type="ARBA" id="ARBA00022692"/>
    </source>
</evidence>
<evidence type="ECO:0000256" key="8">
    <source>
        <dbReference type="ARBA" id="ARBA00022683"/>
    </source>
</evidence>
<dbReference type="STRING" id="1514105.AOC36_01890"/>
<feature type="transmembrane region" description="Helical" evidence="12">
    <location>
        <begin position="335"/>
        <end position="356"/>
    </location>
</feature>
<feature type="transmembrane region" description="Helical" evidence="12">
    <location>
        <begin position="294"/>
        <end position="315"/>
    </location>
</feature>
<dbReference type="Pfam" id="PF00359">
    <property type="entry name" value="PTS_EIIA_2"/>
    <property type="match status" value="1"/>
</dbReference>
<dbReference type="InterPro" id="IPR002178">
    <property type="entry name" value="PTS_EIIA_type-2_dom"/>
</dbReference>
<keyword evidence="6" id="KW-0762">Sugar transport</keyword>
<feature type="transmembrane region" description="Helical" evidence="12">
    <location>
        <begin position="447"/>
        <end position="469"/>
    </location>
</feature>
<dbReference type="Gene3D" id="3.40.930.10">
    <property type="entry name" value="Mannitol-specific EII, Chain A"/>
    <property type="match status" value="1"/>
</dbReference>
<dbReference type="KEGG" id="erl:AOC36_01890"/>
<dbReference type="FunFam" id="3.40.930.10:FF:000009">
    <property type="entry name" value="PTS system, fructose specific IIABC component"/>
    <property type="match status" value="1"/>
</dbReference>
<feature type="transmembrane region" description="Helical" evidence="12">
    <location>
        <begin position="368"/>
        <end position="395"/>
    </location>
</feature>
<dbReference type="InterPro" id="IPR006327">
    <property type="entry name" value="PTS_IIC_fruc"/>
</dbReference>
<evidence type="ECO:0000313" key="17">
    <source>
        <dbReference type="Proteomes" id="UP000063781"/>
    </source>
</evidence>
<dbReference type="PANTHER" id="PTHR30505">
    <property type="entry name" value="FRUCTOSE-LIKE PERMEASE"/>
    <property type="match status" value="1"/>
</dbReference>
<evidence type="ECO:0000256" key="4">
    <source>
        <dbReference type="ARBA" id="ARBA00022475"/>
    </source>
</evidence>
<feature type="domain" description="PTS EIIA type-2" evidence="13">
    <location>
        <begin position="5"/>
        <end position="151"/>
    </location>
</feature>
<evidence type="ECO:0000259" key="13">
    <source>
        <dbReference type="PROSITE" id="PS51094"/>
    </source>
</evidence>
<feature type="domain" description="PTS EIIC type-2" evidence="15">
    <location>
        <begin position="283"/>
        <end position="619"/>
    </location>
</feature>
<dbReference type="NCBIfam" id="TIGR01427">
    <property type="entry name" value="PTS_IIC_fructo"/>
    <property type="match status" value="1"/>
</dbReference>
<dbReference type="SUPFAM" id="SSF52794">
    <property type="entry name" value="PTS system IIB component-like"/>
    <property type="match status" value="1"/>
</dbReference>
<dbReference type="OrthoDB" id="9782569at2"/>
<keyword evidence="7" id="KW-0808">Transferase</keyword>
<dbReference type="PROSITE" id="PS51104">
    <property type="entry name" value="PTS_EIIC_TYPE_2"/>
    <property type="match status" value="1"/>
</dbReference>
<dbReference type="InterPro" id="IPR016152">
    <property type="entry name" value="PTrfase/Anion_transptr"/>
</dbReference>
<dbReference type="EMBL" id="CP013213">
    <property type="protein sequence ID" value="AMC92778.1"/>
    <property type="molecule type" value="Genomic_DNA"/>
</dbReference>
<dbReference type="PROSITE" id="PS51099">
    <property type="entry name" value="PTS_EIIB_TYPE_2"/>
    <property type="match status" value="1"/>
</dbReference>
<feature type="transmembrane region" description="Helical" evidence="12">
    <location>
        <begin position="587"/>
        <end position="617"/>
    </location>
</feature>
<dbReference type="InterPro" id="IPR050864">
    <property type="entry name" value="Bacterial_PTS_Sugar_Transport"/>
</dbReference>
<feature type="transmembrane region" description="Helical" evidence="12">
    <location>
        <begin position="532"/>
        <end position="550"/>
    </location>
</feature>
<dbReference type="GO" id="GO:0022877">
    <property type="term" value="F:protein-N(PI)-phosphohistidine-fructose phosphotransferase system transporter activity"/>
    <property type="evidence" value="ECO:0007669"/>
    <property type="project" value="InterPro"/>
</dbReference>
<dbReference type="InterPro" id="IPR013011">
    <property type="entry name" value="PTS_EIIB_2"/>
</dbReference>
<dbReference type="InterPro" id="IPR003353">
    <property type="entry name" value="PTS_IIB_fruc"/>
</dbReference>
<dbReference type="InterPro" id="IPR036095">
    <property type="entry name" value="PTS_EIIB-like_sf"/>
</dbReference>
<keyword evidence="11 12" id="KW-0472">Membrane</keyword>
<dbReference type="CDD" id="cd05569">
    <property type="entry name" value="PTS_IIB_fructose"/>
    <property type="match status" value="1"/>
</dbReference>
<dbReference type="GO" id="GO:0090563">
    <property type="term" value="F:protein-phosphocysteine-sugar phosphotransferase activity"/>
    <property type="evidence" value="ECO:0007669"/>
    <property type="project" value="TreeGrafter"/>
</dbReference>
<feature type="transmembrane region" description="Helical" evidence="12">
    <location>
        <begin position="497"/>
        <end position="520"/>
    </location>
</feature>
<evidence type="ECO:0000256" key="10">
    <source>
        <dbReference type="ARBA" id="ARBA00022989"/>
    </source>
</evidence>
<evidence type="ECO:0000256" key="7">
    <source>
        <dbReference type="ARBA" id="ARBA00022679"/>
    </source>
</evidence>
<dbReference type="AlphaFoldDB" id="A0A109UGM5"/>
<feature type="domain" description="PTS EIIB type-2" evidence="14">
    <location>
        <begin position="166"/>
        <end position="261"/>
    </location>
</feature>
<keyword evidence="5" id="KW-0597">Phosphoprotein</keyword>
<dbReference type="Proteomes" id="UP000063781">
    <property type="component" value="Chromosome"/>
</dbReference>
<organism evidence="16 17">
    <name type="scientific">Erysipelothrix larvae</name>
    <dbReference type="NCBI Taxonomy" id="1514105"/>
    <lineage>
        <taxon>Bacteria</taxon>
        <taxon>Bacillati</taxon>
        <taxon>Bacillota</taxon>
        <taxon>Erysipelotrichia</taxon>
        <taxon>Erysipelotrichales</taxon>
        <taxon>Erysipelotrichaceae</taxon>
        <taxon>Erysipelothrix</taxon>
    </lineage>
</organism>
<dbReference type="Pfam" id="PF02302">
    <property type="entry name" value="PTS_IIB"/>
    <property type="match status" value="1"/>
</dbReference>
<dbReference type="FunFam" id="3.40.50.2300:FF:000014">
    <property type="entry name" value="PTS system fructose-like transporter subunit IIB"/>
    <property type="match status" value="1"/>
</dbReference>
<evidence type="ECO:0000256" key="5">
    <source>
        <dbReference type="ARBA" id="ARBA00022553"/>
    </source>
</evidence>
<dbReference type="GO" id="GO:0009401">
    <property type="term" value="P:phosphoenolpyruvate-dependent sugar phosphotransferase system"/>
    <property type="evidence" value="ECO:0007669"/>
    <property type="project" value="UniProtKB-KW"/>
</dbReference>
<dbReference type="InterPro" id="IPR003352">
    <property type="entry name" value="PTS_EIIC"/>
</dbReference>
<dbReference type="NCBIfam" id="TIGR00848">
    <property type="entry name" value="fruA"/>
    <property type="match status" value="1"/>
</dbReference>
<dbReference type="GO" id="GO:0005886">
    <property type="term" value="C:plasma membrane"/>
    <property type="evidence" value="ECO:0007669"/>
    <property type="project" value="UniProtKB-SubCell"/>
</dbReference>
<evidence type="ECO:0000256" key="1">
    <source>
        <dbReference type="ARBA" id="ARBA00004429"/>
    </source>
</evidence>
<evidence type="ECO:0000259" key="14">
    <source>
        <dbReference type="PROSITE" id="PS51099"/>
    </source>
</evidence>
<keyword evidence="3" id="KW-0813">Transport</keyword>
<feature type="transmembrane region" description="Helical" evidence="12">
    <location>
        <begin position="415"/>
        <end position="435"/>
    </location>
</feature>
<keyword evidence="9 12" id="KW-0812">Transmembrane</keyword>
<dbReference type="Gene3D" id="3.40.50.2300">
    <property type="match status" value="1"/>
</dbReference>
<evidence type="ECO:0000256" key="6">
    <source>
        <dbReference type="ARBA" id="ARBA00022597"/>
    </source>
</evidence>
<keyword evidence="8" id="KW-0598">Phosphotransferase system</keyword>
<dbReference type="InterPro" id="IPR004715">
    <property type="entry name" value="PTS_IIA_fruc"/>
</dbReference>
<evidence type="ECO:0000256" key="3">
    <source>
        <dbReference type="ARBA" id="ARBA00022448"/>
    </source>
</evidence>
<dbReference type="CDD" id="cd00211">
    <property type="entry name" value="PTS_IIA_fru"/>
    <property type="match status" value="1"/>
</dbReference>
<dbReference type="SUPFAM" id="SSF55804">
    <property type="entry name" value="Phoshotransferase/anion transport protein"/>
    <property type="match status" value="1"/>
</dbReference>
<protein>
    <submittedName>
        <fullName evidence="16">PTS fructose transporter subunit IIC</fullName>
    </submittedName>
</protein>
<dbReference type="InterPro" id="IPR003501">
    <property type="entry name" value="PTS_EIIB_2/3"/>
</dbReference>
<evidence type="ECO:0000313" key="16">
    <source>
        <dbReference type="EMBL" id="AMC92778.1"/>
    </source>
</evidence>
<comment type="subcellular location">
    <subcellularLocation>
        <location evidence="1">Cell inner membrane</location>
        <topology evidence="1">Multi-pass membrane protein</topology>
    </subcellularLocation>
    <subcellularLocation>
        <location evidence="2">Cytoplasm</location>
    </subcellularLocation>
</comment>
<keyword evidence="17" id="KW-1185">Reference proteome</keyword>
<dbReference type="RefSeq" id="WP_067630647.1">
    <property type="nucleotide sequence ID" value="NZ_CP013213.1"/>
</dbReference>
<dbReference type="InterPro" id="IPR013014">
    <property type="entry name" value="PTS_EIIC_2"/>
</dbReference>
<evidence type="ECO:0000259" key="15">
    <source>
        <dbReference type="PROSITE" id="PS51104"/>
    </source>
</evidence>